<dbReference type="EMBL" id="LR130778">
    <property type="protein sequence ID" value="VDN46072.1"/>
    <property type="molecule type" value="Genomic_DNA"/>
</dbReference>
<evidence type="ECO:0000313" key="6">
    <source>
        <dbReference type="EMBL" id="VDN46072.1"/>
    </source>
</evidence>
<keyword evidence="2" id="KW-0169">Cobalamin biosynthesis</keyword>
<dbReference type="Gene3D" id="3.40.50.150">
    <property type="entry name" value="Vaccinia Virus protein VP39"/>
    <property type="match status" value="1"/>
</dbReference>
<dbReference type="NCBIfam" id="TIGR02469">
    <property type="entry name" value="CbiT"/>
    <property type="match status" value="1"/>
</dbReference>
<evidence type="ECO:0000256" key="2">
    <source>
        <dbReference type="ARBA" id="ARBA00022573"/>
    </source>
</evidence>
<name>A0A3P7RT51_9FIRM</name>
<keyword evidence="3 6" id="KW-0489">Methyltransferase</keyword>
<keyword evidence="5" id="KW-0949">S-adenosyl-L-methionine</keyword>
<evidence type="ECO:0000256" key="3">
    <source>
        <dbReference type="ARBA" id="ARBA00022603"/>
    </source>
</evidence>
<evidence type="ECO:0000313" key="7">
    <source>
        <dbReference type="Proteomes" id="UP000279029"/>
    </source>
</evidence>
<dbReference type="RefSeq" id="WP_125135642.1">
    <property type="nucleotide sequence ID" value="NZ_LR130778.1"/>
</dbReference>
<dbReference type="GO" id="GO:0009236">
    <property type="term" value="P:cobalamin biosynthetic process"/>
    <property type="evidence" value="ECO:0007669"/>
    <property type="project" value="UniProtKB-UniPathway"/>
</dbReference>
<dbReference type="UniPathway" id="UPA00148"/>
<dbReference type="GO" id="GO:0008276">
    <property type="term" value="F:protein methyltransferase activity"/>
    <property type="evidence" value="ECO:0007669"/>
    <property type="project" value="InterPro"/>
</dbReference>
<proteinExistence type="predicted"/>
<evidence type="ECO:0000256" key="5">
    <source>
        <dbReference type="ARBA" id="ARBA00022691"/>
    </source>
</evidence>
<dbReference type="Pfam" id="PF01135">
    <property type="entry name" value="PCMT"/>
    <property type="match status" value="1"/>
</dbReference>
<sequence>MMDQDFIRDKVPMTKMEVRAVTLAYLQLEAGHTFLDIGAGTGSITVEAARNNRQLKVFAIEKNPLALELIDLNLRKYGLKEVALISGVAPLDIGQVPPCDRVFIGGTGGHMKEIIDWLTKEILTDEAVLVMNVITIENLNEGMKALYDYGFVEVEGSSLSSARLSLLGDLHYFRPENPCYILKGVWRKKCQNSLE</sequence>
<dbReference type="PANTHER" id="PTHR43182:SF1">
    <property type="entry name" value="COBALT-PRECORRIN-7 C(5)-METHYLTRANSFERASE"/>
    <property type="match status" value="1"/>
</dbReference>
<dbReference type="InterPro" id="IPR014008">
    <property type="entry name" value="Cbl_synth_MTase_CbiT"/>
</dbReference>
<comment type="pathway">
    <text evidence="1">Cofactor biosynthesis; adenosylcobalamin biosynthesis.</text>
</comment>
<organism evidence="6 7">
    <name type="scientific">Petrocella atlantisensis</name>
    <dbReference type="NCBI Taxonomy" id="2173034"/>
    <lineage>
        <taxon>Bacteria</taxon>
        <taxon>Bacillati</taxon>
        <taxon>Bacillota</taxon>
        <taxon>Clostridia</taxon>
        <taxon>Lachnospirales</taxon>
        <taxon>Vallitaleaceae</taxon>
        <taxon>Petrocella</taxon>
    </lineage>
</organism>
<dbReference type="InterPro" id="IPR029063">
    <property type="entry name" value="SAM-dependent_MTases_sf"/>
</dbReference>
<evidence type="ECO:0000256" key="4">
    <source>
        <dbReference type="ARBA" id="ARBA00022679"/>
    </source>
</evidence>
<dbReference type="GO" id="GO:0032259">
    <property type="term" value="P:methylation"/>
    <property type="evidence" value="ECO:0007669"/>
    <property type="project" value="UniProtKB-KW"/>
</dbReference>
<dbReference type="SUPFAM" id="SSF53335">
    <property type="entry name" value="S-adenosyl-L-methionine-dependent methyltransferases"/>
    <property type="match status" value="1"/>
</dbReference>
<dbReference type="KEGG" id="cbar:PATL70BA_0228"/>
<keyword evidence="4 6" id="KW-0808">Transferase</keyword>
<dbReference type="AlphaFoldDB" id="A0A3P7RT51"/>
<reference evidence="6 7" key="1">
    <citation type="submission" date="2018-09" db="EMBL/GenBank/DDBJ databases">
        <authorList>
            <person name="Postec A."/>
        </authorList>
    </citation>
    <scope>NUCLEOTIDE SEQUENCE [LARGE SCALE GENOMIC DNA]</scope>
    <source>
        <strain evidence="6">70B-A</strain>
    </source>
</reference>
<accession>A0A3P7RT51</accession>
<dbReference type="Proteomes" id="UP000279029">
    <property type="component" value="Chromosome"/>
</dbReference>
<evidence type="ECO:0000256" key="1">
    <source>
        <dbReference type="ARBA" id="ARBA00004953"/>
    </source>
</evidence>
<dbReference type="InterPro" id="IPR050714">
    <property type="entry name" value="Cobalamin_biosynth_MTase"/>
</dbReference>
<keyword evidence="7" id="KW-1185">Reference proteome</keyword>
<dbReference type="PANTHER" id="PTHR43182">
    <property type="entry name" value="COBALT-PRECORRIN-6B C(15)-METHYLTRANSFERASE (DECARBOXYLATING)"/>
    <property type="match status" value="1"/>
</dbReference>
<protein>
    <submittedName>
        <fullName evidence="6">Precorrin-6Y C5,15-methyltransferase (Decarboxylating) subunit CbiT</fullName>
    </submittedName>
</protein>
<dbReference type="OrthoDB" id="9780707at2"/>
<dbReference type="CDD" id="cd02440">
    <property type="entry name" value="AdoMet_MTases"/>
    <property type="match status" value="1"/>
</dbReference>
<gene>
    <name evidence="6" type="primary">cbiT</name>
    <name evidence="6" type="ORF">PATL70BA_0228</name>
</gene>